<dbReference type="AlphaFoldDB" id="A0AAC9P854"/>
<dbReference type="Pfam" id="PF04072">
    <property type="entry name" value="LCM"/>
    <property type="match status" value="1"/>
</dbReference>
<dbReference type="PANTHER" id="PTHR43619:SF2">
    <property type="entry name" value="S-ADENOSYL-L-METHIONINE-DEPENDENT METHYLTRANSFERASES SUPERFAMILY PROTEIN"/>
    <property type="match status" value="1"/>
</dbReference>
<proteinExistence type="predicted"/>
<dbReference type="Gene3D" id="3.40.50.150">
    <property type="entry name" value="Vaccinia Virus protein VP39"/>
    <property type="match status" value="1"/>
</dbReference>
<organism evidence="3 4">
    <name type="scientific">Granulibacter bethesdensis</name>
    <dbReference type="NCBI Taxonomy" id="364410"/>
    <lineage>
        <taxon>Bacteria</taxon>
        <taxon>Pseudomonadati</taxon>
        <taxon>Pseudomonadota</taxon>
        <taxon>Alphaproteobacteria</taxon>
        <taxon>Acetobacterales</taxon>
        <taxon>Acetobacteraceae</taxon>
        <taxon>Granulibacter</taxon>
    </lineage>
</organism>
<dbReference type="GO" id="GO:0032259">
    <property type="term" value="P:methylation"/>
    <property type="evidence" value="ECO:0007669"/>
    <property type="project" value="UniProtKB-KW"/>
</dbReference>
<keyword evidence="1 3" id="KW-0489">Methyltransferase</keyword>
<dbReference type="SUPFAM" id="SSF53335">
    <property type="entry name" value="S-adenosyl-L-methionine-dependent methyltransferases"/>
    <property type="match status" value="1"/>
</dbReference>
<keyword evidence="2 3" id="KW-0808">Transferase</keyword>
<evidence type="ECO:0000313" key="4">
    <source>
        <dbReference type="Proteomes" id="UP000182373"/>
    </source>
</evidence>
<evidence type="ECO:0000313" key="3">
    <source>
        <dbReference type="EMBL" id="APH54138.1"/>
    </source>
</evidence>
<dbReference type="RefSeq" id="WP_072572259.1">
    <property type="nucleotide sequence ID" value="NZ_CP018191.1"/>
</dbReference>
<dbReference type="GO" id="GO:0008168">
    <property type="term" value="F:methyltransferase activity"/>
    <property type="evidence" value="ECO:0007669"/>
    <property type="project" value="UniProtKB-KW"/>
</dbReference>
<accession>A0AAC9P854</accession>
<dbReference type="EMBL" id="CP018191">
    <property type="protein sequence ID" value="APH54138.1"/>
    <property type="molecule type" value="Genomic_DNA"/>
</dbReference>
<name>A0AAC9P854_9PROT</name>
<sequence>MNAEIPRPIRPVLSGIPETTLWTLHDRAAEAARPDGILRDPHAIRMRNALMIDWMARFGAADGSFAGRSRAIDILLTDWLGRHPDGMIISIGEGLETQSRRVDNGTCTWLSIDLPEVITLRRQMLPDTERFRSLGVDALDTGWLEAVDPSRPCLFLMQGLLMYFPPDRVAPLLRHMTKRFPASMLIFDTVPVWFATLTAHGLHKTPLFTVPRMRWGIDRDRIGPTLACWSLSRPLRLLPYGAARGRSWMASLALSPQNRLIPSQGRRFPRDRLPVIVTLPPA</sequence>
<dbReference type="InterPro" id="IPR029063">
    <property type="entry name" value="SAM-dependent_MTases_sf"/>
</dbReference>
<dbReference type="EC" id="2.1.1.-" evidence="3"/>
<dbReference type="Proteomes" id="UP000182373">
    <property type="component" value="Chromosome"/>
</dbReference>
<reference evidence="4" key="1">
    <citation type="submission" date="2016-11" db="EMBL/GenBank/DDBJ databases">
        <title>Comparative genomic and phenotypic analysis of Granulibacter bethesdensis clinical isolates from patients with chronic granulomatous disease.</title>
        <authorList>
            <person name="Zarember K.A."/>
            <person name="Porcella S.F."/>
            <person name="Chu J."/>
            <person name="Ding L."/>
            <person name="Dahlstrom E."/>
            <person name="Barbian K."/>
            <person name="Martens C."/>
            <person name="Sykora L."/>
            <person name="Kramer S."/>
            <person name="Pettinato A.M."/>
            <person name="Hong H."/>
            <person name="Wald G."/>
            <person name="Berg L.J."/>
            <person name="Rogge L.S."/>
            <person name="Greenberg D.E."/>
            <person name="Falcone E.L."/>
            <person name="Neves J.F."/>
            <person name="Simoes M.J."/>
            <person name="Casal M."/>
            <person name="Rodriguez-Lopez F.C."/>
            <person name="Zelazny A."/>
            <person name="Gallin J.I."/>
            <person name="Holland S.M."/>
        </authorList>
    </citation>
    <scope>NUCLEOTIDE SEQUENCE [LARGE SCALE GENOMIC DNA]</scope>
    <source>
        <strain evidence="4">NIH9.1</strain>
    </source>
</reference>
<dbReference type="PANTHER" id="PTHR43619">
    <property type="entry name" value="S-ADENOSYL-L-METHIONINE-DEPENDENT METHYLTRANSFERASE YKTD-RELATED"/>
    <property type="match status" value="1"/>
</dbReference>
<dbReference type="InterPro" id="IPR007213">
    <property type="entry name" value="Ppm1/Ppm2/Tcmp"/>
</dbReference>
<evidence type="ECO:0000256" key="1">
    <source>
        <dbReference type="ARBA" id="ARBA00022603"/>
    </source>
</evidence>
<protein>
    <submittedName>
        <fullName evidence="3">Polyketide synthase O-methyltransferase</fullName>
        <ecNumber evidence="3">2.1.1.-</ecNumber>
    </submittedName>
</protein>
<evidence type="ECO:0000256" key="2">
    <source>
        <dbReference type="ARBA" id="ARBA00022679"/>
    </source>
</evidence>
<gene>
    <name evidence="3" type="ORF">GbCGDNIH9_0883</name>
</gene>